<dbReference type="OrthoDB" id="4751032at2"/>
<name>A0A447GHS6_9MYCO</name>
<keyword evidence="2" id="KW-1185">Reference proteome</keyword>
<organism evidence="1 2">
    <name type="scientific">Mycobacterium basiliense</name>
    <dbReference type="NCBI Taxonomy" id="2094119"/>
    <lineage>
        <taxon>Bacteria</taxon>
        <taxon>Bacillati</taxon>
        <taxon>Actinomycetota</taxon>
        <taxon>Actinomycetes</taxon>
        <taxon>Mycobacteriales</taxon>
        <taxon>Mycobacteriaceae</taxon>
        <taxon>Mycobacterium</taxon>
    </lineage>
</organism>
<dbReference type="RefSeq" id="WP_158017735.1">
    <property type="nucleotide sequence ID" value="NZ_CBCSKE010000011.1"/>
</dbReference>
<dbReference type="EMBL" id="LR130759">
    <property type="protein sequence ID" value="VDM89985.1"/>
    <property type="molecule type" value="Genomic_DNA"/>
</dbReference>
<proteinExistence type="predicted"/>
<evidence type="ECO:0000313" key="2">
    <source>
        <dbReference type="Proteomes" id="UP000269998"/>
    </source>
</evidence>
<accession>A0A447GHS6</accession>
<sequence length="105" mass="11445">MSNVDYVVVGPGPTLSDVTDAVKLASGATDLVNGNVLITGDNRTSLTVYSDDPEIVVDVYYGADLDQQRAISQRIYDHIVEHTDWDVRLESDETDDILASRTASD</sequence>
<dbReference type="AlphaFoldDB" id="A0A447GHS6"/>
<gene>
    <name evidence="1" type="ORF">MB901379_03576</name>
</gene>
<evidence type="ECO:0000313" key="1">
    <source>
        <dbReference type="EMBL" id="VDM89985.1"/>
    </source>
</evidence>
<dbReference type="Proteomes" id="UP000269998">
    <property type="component" value="Chromosome"/>
</dbReference>
<reference evidence="2" key="1">
    <citation type="submission" date="2018-02" db="EMBL/GenBank/DDBJ databases">
        <authorList>
            <person name="Seth-Smith MB H."/>
            <person name="Seth-Smith H."/>
        </authorList>
    </citation>
    <scope>NUCLEOTIDE SEQUENCE [LARGE SCALE GENOMIC DNA]</scope>
</reference>
<dbReference type="KEGG" id="mbai:MB901379_03576"/>
<protein>
    <submittedName>
        <fullName evidence="1">Uncharacterized protein</fullName>
    </submittedName>
</protein>